<dbReference type="KEGG" id="nneo:PQG83_19310"/>
<accession>A0AA96GI26</accession>
<dbReference type="Proteomes" id="UP001302494">
    <property type="component" value="Chromosome"/>
</dbReference>
<evidence type="ECO:0000313" key="2">
    <source>
        <dbReference type="Proteomes" id="UP001302494"/>
    </source>
</evidence>
<name>A0AA96GI26_9BACT</name>
<sequence>MAVSRKRPSAKVKLAGRGSAKLSQAAGTIKKKLRGVKIIDWHEVGQPGPDVIFGTVQANIGNFRSHVATLTKLKELRDLNILIHGQPPRPEVVQVNFTLGRG</sequence>
<reference evidence="1 2" key="1">
    <citation type="submission" date="2023-01" db="EMBL/GenBank/DDBJ databases">
        <title>Cultivation and genomic characterization of new, ubiquitous marine nitrite-oxidizing bacteria from the Nitrospirales.</title>
        <authorList>
            <person name="Mueller A.J."/>
            <person name="Daebeler A."/>
            <person name="Herbold C.W."/>
            <person name="Kirkegaard R.H."/>
            <person name="Daims H."/>
        </authorList>
    </citation>
    <scope>NUCLEOTIDE SEQUENCE [LARGE SCALE GENOMIC DNA]</scope>
    <source>
        <strain evidence="1 2">DK</strain>
    </source>
</reference>
<dbReference type="EMBL" id="CP116968">
    <property type="protein sequence ID" value="WNM61868.1"/>
    <property type="molecule type" value="Genomic_DNA"/>
</dbReference>
<keyword evidence="2" id="KW-1185">Reference proteome</keyword>
<dbReference type="RefSeq" id="WP_312744504.1">
    <property type="nucleotide sequence ID" value="NZ_CP116968.1"/>
</dbReference>
<gene>
    <name evidence="1" type="ORF">PQG83_19310</name>
</gene>
<evidence type="ECO:0000313" key="1">
    <source>
        <dbReference type="EMBL" id="WNM61868.1"/>
    </source>
</evidence>
<organism evidence="1 2">
    <name type="scientific">Candidatus Nitrospira neomarina</name>
    <dbReference type="NCBI Taxonomy" id="3020899"/>
    <lineage>
        <taxon>Bacteria</taxon>
        <taxon>Pseudomonadati</taxon>
        <taxon>Nitrospirota</taxon>
        <taxon>Nitrospiria</taxon>
        <taxon>Nitrospirales</taxon>
        <taxon>Nitrospiraceae</taxon>
        <taxon>Nitrospira</taxon>
    </lineage>
</organism>
<protein>
    <submittedName>
        <fullName evidence="1">Uncharacterized protein</fullName>
    </submittedName>
</protein>
<proteinExistence type="predicted"/>
<dbReference type="AlphaFoldDB" id="A0AA96GI26"/>